<dbReference type="eggNOG" id="KOG3275">
    <property type="taxonomic scope" value="Eukaryota"/>
</dbReference>
<dbReference type="InterPro" id="IPR036265">
    <property type="entry name" value="HIT-like_sf"/>
</dbReference>
<dbReference type="FunFam" id="3.30.428.10:FF:000005">
    <property type="entry name" value="Histidine triad nucleotide-binding protein 1"/>
    <property type="match status" value="1"/>
</dbReference>
<dbReference type="OrthoDB" id="672793at2759"/>
<evidence type="ECO:0000313" key="6">
    <source>
        <dbReference type="Proteomes" id="UP000009022"/>
    </source>
</evidence>
<name>B3SC44_TRIAD</name>
<dbReference type="PROSITE" id="PS51084">
    <property type="entry name" value="HIT_2"/>
    <property type="match status" value="1"/>
</dbReference>
<dbReference type="PROSITE" id="PS00892">
    <property type="entry name" value="HIT_1"/>
    <property type="match status" value="1"/>
</dbReference>
<dbReference type="EMBL" id="DS985267">
    <property type="protein sequence ID" value="EDV19790.1"/>
    <property type="molecule type" value="Genomic_DNA"/>
</dbReference>
<dbReference type="GO" id="GO:0005737">
    <property type="term" value="C:cytoplasm"/>
    <property type="evidence" value="ECO:0000318"/>
    <property type="project" value="GO_Central"/>
</dbReference>
<gene>
    <name evidence="5" type="ORF">TRIADDRAFT_32988</name>
</gene>
<evidence type="ECO:0000313" key="5">
    <source>
        <dbReference type="EMBL" id="EDV19790.1"/>
    </source>
</evidence>
<dbReference type="CTD" id="6759026"/>
<dbReference type="InParanoid" id="B3SC44"/>
<dbReference type="HOGENOM" id="CLU_056776_8_0_1"/>
<dbReference type="PRINTS" id="PR00332">
    <property type="entry name" value="HISTRIAD"/>
</dbReference>
<dbReference type="PhylomeDB" id="B3SC44"/>
<dbReference type="STRING" id="10228.B3SC44"/>
<dbReference type="SUPFAM" id="SSF54197">
    <property type="entry name" value="HIT-like"/>
    <property type="match status" value="1"/>
</dbReference>
<feature type="domain" description="HIT" evidence="4">
    <location>
        <begin position="61"/>
        <end position="169"/>
    </location>
</feature>
<dbReference type="InterPro" id="IPR011146">
    <property type="entry name" value="HIT-like"/>
</dbReference>
<dbReference type="KEGG" id="tad:TRIADDRAFT_32988"/>
<dbReference type="InterPro" id="IPR001310">
    <property type="entry name" value="Histidine_triad_HIT"/>
</dbReference>
<dbReference type="AlphaFoldDB" id="B3SC44"/>
<dbReference type="CDD" id="cd01276">
    <property type="entry name" value="PKCI_related"/>
    <property type="match status" value="1"/>
</dbReference>
<reference evidence="5 6" key="1">
    <citation type="journal article" date="2008" name="Nature">
        <title>The Trichoplax genome and the nature of placozoans.</title>
        <authorList>
            <person name="Srivastava M."/>
            <person name="Begovic E."/>
            <person name="Chapman J."/>
            <person name="Putnam N.H."/>
            <person name="Hellsten U."/>
            <person name="Kawashima T."/>
            <person name="Kuo A."/>
            <person name="Mitros T."/>
            <person name="Salamov A."/>
            <person name="Carpenter M.L."/>
            <person name="Signorovitch A.Y."/>
            <person name="Moreno M.A."/>
            <person name="Kamm K."/>
            <person name="Grimwood J."/>
            <person name="Schmutz J."/>
            <person name="Shapiro H."/>
            <person name="Grigoriev I.V."/>
            <person name="Buss L.W."/>
            <person name="Schierwater B."/>
            <person name="Dellaporta S.L."/>
            <person name="Rokhsar D.S."/>
        </authorList>
    </citation>
    <scope>NUCLEOTIDE SEQUENCE [LARGE SCALE GENOMIC DNA]</scope>
    <source>
        <strain evidence="5 6">Grell-BS-1999</strain>
    </source>
</reference>
<sequence>MIRHCLASTSRLNISLKNYGNYNKYPYINQFNRAFTNSCRLERACEITGSQHPSSCGNETIFGKILSGHIPADILYEDNDCIAFRDVDPVAPTHFLVIPRKYISQLSLAVKEDSKLLGHLLYVAKETAKKEGLDKGYRIVINNGVEGGQSVYHLHIHVIGGCQLSWPPT</sequence>
<dbReference type="RefSeq" id="XP_002117814.1">
    <property type="nucleotide sequence ID" value="XM_002117778.1"/>
</dbReference>
<dbReference type="InterPro" id="IPR019808">
    <property type="entry name" value="Histidine_triad_CS"/>
</dbReference>
<dbReference type="OMA" id="ERACEIT"/>
<feature type="active site" description="Tele-AMP-histidine intermediate" evidence="1">
    <location>
        <position position="155"/>
    </location>
</feature>
<dbReference type="GeneID" id="6759026"/>
<dbReference type="PANTHER" id="PTHR23089">
    <property type="entry name" value="HISTIDINE TRIAD HIT PROTEIN"/>
    <property type="match status" value="1"/>
</dbReference>
<keyword evidence="6" id="KW-1185">Reference proteome</keyword>
<evidence type="ECO:0000256" key="3">
    <source>
        <dbReference type="PROSITE-ProRule" id="PRU00464"/>
    </source>
</evidence>
<evidence type="ECO:0000256" key="2">
    <source>
        <dbReference type="PIRSR" id="PIRSR601310-3"/>
    </source>
</evidence>
<dbReference type="Proteomes" id="UP000009022">
    <property type="component" value="Unassembled WGS sequence"/>
</dbReference>
<evidence type="ECO:0000259" key="4">
    <source>
        <dbReference type="PROSITE" id="PS51084"/>
    </source>
</evidence>
<organism evidence="5 6">
    <name type="scientific">Trichoplax adhaerens</name>
    <name type="common">Trichoplax reptans</name>
    <dbReference type="NCBI Taxonomy" id="10228"/>
    <lineage>
        <taxon>Eukaryota</taxon>
        <taxon>Metazoa</taxon>
        <taxon>Placozoa</taxon>
        <taxon>Uniplacotomia</taxon>
        <taxon>Trichoplacea</taxon>
        <taxon>Trichoplacidae</taxon>
        <taxon>Trichoplax</taxon>
    </lineage>
</organism>
<dbReference type="GO" id="GO:0016787">
    <property type="term" value="F:hydrolase activity"/>
    <property type="evidence" value="ECO:0000318"/>
    <property type="project" value="GO_Central"/>
</dbReference>
<dbReference type="GO" id="GO:0005739">
    <property type="term" value="C:mitochondrion"/>
    <property type="evidence" value="ECO:0000318"/>
    <property type="project" value="GO_Central"/>
</dbReference>
<dbReference type="Gene3D" id="3.30.428.10">
    <property type="entry name" value="HIT-like"/>
    <property type="match status" value="1"/>
</dbReference>
<feature type="short sequence motif" description="Histidine triad motif" evidence="2 3">
    <location>
        <begin position="153"/>
        <end position="157"/>
    </location>
</feature>
<dbReference type="Pfam" id="PF01230">
    <property type="entry name" value="HIT"/>
    <property type="match status" value="1"/>
</dbReference>
<protein>
    <recommendedName>
        <fullName evidence="4">HIT domain-containing protein</fullName>
    </recommendedName>
</protein>
<proteinExistence type="predicted"/>
<accession>B3SC44</accession>
<evidence type="ECO:0000256" key="1">
    <source>
        <dbReference type="PIRSR" id="PIRSR601310-1"/>
    </source>
</evidence>